<proteinExistence type="predicted"/>
<sequence length="95" mass="10743">MVLIHTADNVGKVLRYDDMTAKRSFQPVDGEHPLLPCHERLITAKPVQTPDKQNTSGTRLQRAPPYINFREVTPSASLALPNGNSKEIQRELYEM</sequence>
<organism evidence="2 3">
    <name type="scientific">Botryotinia fuckeliana (strain T4)</name>
    <name type="common">Noble rot fungus</name>
    <name type="synonym">Botrytis cinerea</name>
    <dbReference type="NCBI Taxonomy" id="999810"/>
    <lineage>
        <taxon>Eukaryota</taxon>
        <taxon>Fungi</taxon>
        <taxon>Dikarya</taxon>
        <taxon>Ascomycota</taxon>
        <taxon>Pezizomycotina</taxon>
        <taxon>Leotiomycetes</taxon>
        <taxon>Helotiales</taxon>
        <taxon>Sclerotiniaceae</taxon>
        <taxon>Botrytis</taxon>
    </lineage>
</organism>
<evidence type="ECO:0000256" key="1">
    <source>
        <dbReference type="SAM" id="MobiDB-lite"/>
    </source>
</evidence>
<dbReference type="EMBL" id="FQ790337">
    <property type="protein sequence ID" value="CCD51259.1"/>
    <property type="molecule type" value="Genomic_DNA"/>
</dbReference>
<dbReference type="Proteomes" id="UP000008177">
    <property type="component" value="Unplaced contigs"/>
</dbReference>
<reference evidence="3" key="1">
    <citation type="journal article" date="2011" name="PLoS Genet.">
        <title>Genomic analysis of the necrotrophic fungal pathogens Sclerotinia sclerotiorum and Botrytis cinerea.</title>
        <authorList>
            <person name="Amselem J."/>
            <person name="Cuomo C.A."/>
            <person name="van Kan J.A."/>
            <person name="Viaud M."/>
            <person name="Benito E.P."/>
            <person name="Couloux A."/>
            <person name="Coutinho P.M."/>
            <person name="de Vries R.P."/>
            <person name="Dyer P.S."/>
            <person name="Fillinger S."/>
            <person name="Fournier E."/>
            <person name="Gout L."/>
            <person name="Hahn M."/>
            <person name="Kohn L."/>
            <person name="Lapalu N."/>
            <person name="Plummer K.M."/>
            <person name="Pradier J.M."/>
            <person name="Quevillon E."/>
            <person name="Sharon A."/>
            <person name="Simon A."/>
            <person name="ten Have A."/>
            <person name="Tudzynski B."/>
            <person name="Tudzynski P."/>
            <person name="Wincker P."/>
            <person name="Andrew M."/>
            <person name="Anthouard V."/>
            <person name="Beever R.E."/>
            <person name="Beffa R."/>
            <person name="Benoit I."/>
            <person name="Bouzid O."/>
            <person name="Brault B."/>
            <person name="Chen Z."/>
            <person name="Choquer M."/>
            <person name="Collemare J."/>
            <person name="Cotton P."/>
            <person name="Danchin E.G."/>
            <person name="Da Silva C."/>
            <person name="Gautier A."/>
            <person name="Giraud C."/>
            <person name="Giraud T."/>
            <person name="Gonzalez C."/>
            <person name="Grossetete S."/>
            <person name="Guldener U."/>
            <person name="Henrissat B."/>
            <person name="Howlett B.J."/>
            <person name="Kodira C."/>
            <person name="Kretschmer M."/>
            <person name="Lappartient A."/>
            <person name="Leroch M."/>
            <person name="Levis C."/>
            <person name="Mauceli E."/>
            <person name="Neuveglise C."/>
            <person name="Oeser B."/>
            <person name="Pearson M."/>
            <person name="Poulain J."/>
            <person name="Poussereau N."/>
            <person name="Quesneville H."/>
            <person name="Rascle C."/>
            <person name="Schumacher J."/>
            <person name="Segurens B."/>
            <person name="Sexton A."/>
            <person name="Silva E."/>
            <person name="Sirven C."/>
            <person name="Soanes D.M."/>
            <person name="Talbot N.J."/>
            <person name="Templeton M."/>
            <person name="Yandava C."/>
            <person name="Yarden O."/>
            <person name="Zeng Q."/>
            <person name="Rollins J.A."/>
            <person name="Lebrun M.H."/>
            <person name="Dickman M."/>
        </authorList>
    </citation>
    <scope>NUCLEOTIDE SEQUENCE [LARGE SCALE GENOMIC DNA]</scope>
    <source>
        <strain evidence="3">T4</strain>
    </source>
</reference>
<accession>G2YHS2</accession>
<dbReference type="InParanoid" id="G2YHS2"/>
<protein>
    <submittedName>
        <fullName evidence="2">Uncharacterized protein</fullName>
    </submittedName>
</protein>
<feature type="compositionally biased region" description="Polar residues" evidence="1">
    <location>
        <begin position="50"/>
        <end position="59"/>
    </location>
</feature>
<evidence type="ECO:0000313" key="2">
    <source>
        <dbReference type="EMBL" id="CCD51259.1"/>
    </source>
</evidence>
<dbReference type="HOGENOM" id="CLU_2372540_0_0_1"/>
<gene>
    <name evidence="2" type="ORF">BofuT4_P015650.1</name>
</gene>
<evidence type="ECO:0000313" key="3">
    <source>
        <dbReference type="Proteomes" id="UP000008177"/>
    </source>
</evidence>
<dbReference type="AlphaFoldDB" id="G2YHS2"/>
<feature type="region of interest" description="Disordered" evidence="1">
    <location>
        <begin position="43"/>
        <end position="63"/>
    </location>
</feature>
<name>G2YHS2_BOTF4</name>